<keyword evidence="2" id="KW-0813">Transport</keyword>
<keyword evidence="5 6" id="KW-0472">Membrane</keyword>
<dbReference type="GO" id="GO:0016020">
    <property type="term" value="C:membrane"/>
    <property type="evidence" value="ECO:0007669"/>
    <property type="project" value="UniProtKB-SubCell"/>
</dbReference>
<comment type="subcellular location">
    <subcellularLocation>
        <location evidence="1">Membrane</location>
        <topology evidence="1">Multi-pass membrane protein</topology>
    </subcellularLocation>
</comment>
<evidence type="ECO:0000256" key="6">
    <source>
        <dbReference type="SAM" id="Phobius"/>
    </source>
</evidence>
<dbReference type="InterPro" id="IPR036259">
    <property type="entry name" value="MFS_trans_sf"/>
</dbReference>
<dbReference type="Pfam" id="PF07690">
    <property type="entry name" value="MFS_1"/>
    <property type="match status" value="1"/>
</dbReference>
<evidence type="ECO:0000256" key="2">
    <source>
        <dbReference type="ARBA" id="ARBA00022448"/>
    </source>
</evidence>
<feature type="transmembrane region" description="Helical" evidence="6">
    <location>
        <begin position="360"/>
        <end position="378"/>
    </location>
</feature>
<dbReference type="FunFam" id="1.20.1250.20:FF:000013">
    <property type="entry name" value="MFS general substrate transporter"/>
    <property type="match status" value="1"/>
</dbReference>
<keyword evidence="4 6" id="KW-1133">Transmembrane helix</keyword>
<dbReference type="InterPro" id="IPR020846">
    <property type="entry name" value="MFS_dom"/>
</dbReference>
<dbReference type="FunFam" id="1.20.1250.20:FF:000057">
    <property type="entry name" value="MFS general substrate transporter"/>
    <property type="match status" value="1"/>
</dbReference>
<reference evidence="8" key="1">
    <citation type="submission" date="2014-08" db="EMBL/GenBank/DDBJ databases">
        <authorList>
            <person name="Sharma Rahul"/>
            <person name="Thines Marco"/>
        </authorList>
    </citation>
    <scope>NUCLEOTIDE SEQUENCE</scope>
</reference>
<feature type="transmembrane region" description="Helical" evidence="6">
    <location>
        <begin position="225"/>
        <end position="247"/>
    </location>
</feature>
<name>A0A0F7SEY9_PHARH</name>
<dbReference type="Gene3D" id="1.20.1250.20">
    <property type="entry name" value="MFS general substrate transporter like domains"/>
    <property type="match status" value="2"/>
</dbReference>
<accession>A0A0F7SEY9</accession>
<sequence length="510" mass="56599">MLSRCCRTPQLIFCVEGSLDIKSRLPQTSSLPEDTTGKNVAGVIEDFPDRARLEKKLLRKVDMRMSILIVIYILNYIDRNNLSAARTKGLEADLGLKGQEYPTLLSILYVGYILMQIPSNMFVQATGRPSYFLPTCIALWGTISILTGITHNFIGALLTRFFLGFVEAAFFPGAIFMLSKWYKKSELGVRTAILYCGSLISNALGPLMAAGILSGMEGKLGHKGWVWLFFIEGALTVFVAVIAFFILPDFPHNSRGFTEEERALAQLRMKEDSGRPDGEGGSSIEGLKLAFTDYKVWVMALSLTAMVVGLSFNQFFPSLTQTLGYNSTISLLLCAPPFFFTTICAFFVARHSDKLQERYLHIVIPLLLGVVGFVIAMATENTAARYVSMFLMAQSYSGFVVFYAWISASFPNPPMKRAIAIALINAFSQLGNISGAYIYPSAWGKSYLKSFGISIACFGACIFGLTFHRYTLHKLNQRIEANEAIAEEDRPAGQVIPHEIDVPRGFRYIL</sequence>
<evidence type="ECO:0000256" key="5">
    <source>
        <dbReference type="ARBA" id="ARBA00023136"/>
    </source>
</evidence>
<feature type="transmembrane region" description="Helical" evidence="6">
    <location>
        <begin position="131"/>
        <end position="154"/>
    </location>
</feature>
<feature type="transmembrane region" description="Helical" evidence="6">
    <location>
        <begin position="384"/>
        <end position="406"/>
    </location>
</feature>
<evidence type="ECO:0000259" key="7">
    <source>
        <dbReference type="PROSITE" id="PS50850"/>
    </source>
</evidence>
<organism evidence="8">
    <name type="scientific">Phaffia rhodozyma</name>
    <name type="common">Yeast</name>
    <name type="synonym">Xanthophyllomyces dendrorhous</name>
    <dbReference type="NCBI Taxonomy" id="264483"/>
    <lineage>
        <taxon>Eukaryota</taxon>
        <taxon>Fungi</taxon>
        <taxon>Dikarya</taxon>
        <taxon>Basidiomycota</taxon>
        <taxon>Agaricomycotina</taxon>
        <taxon>Tremellomycetes</taxon>
        <taxon>Cystofilobasidiales</taxon>
        <taxon>Mrakiaceae</taxon>
        <taxon>Phaffia</taxon>
    </lineage>
</organism>
<dbReference type="InterPro" id="IPR011701">
    <property type="entry name" value="MFS"/>
</dbReference>
<keyword evidence="3 6" id="KW-0812">Transmembrane</keyword>
<feature type="transmembrane region" description="Helical" evidence="6">
    <location>
        <begin position="451"/>
        <end position="468"/>
    </location>
</feature>
<evidence type="ECO:0000313" key="8">
    <source>
        <dbReference type="EMBL" id="CDZ96600.1"/>
    </source>
</evidence>
<dbReference type="PANTHER" id="PTHR43791:SF6">
    <property type="entry name" value="TRANSPORTER, PUTATIVE (AFU_ORTHOLOGUE AFUA_1G16690)-RELATED"/>
    <property type="match status" value="1"/>
</dbReference>
<dbReference type="SUPFAM" id="SSF103473">
    <property type="entry name" value="MFS general substrate transporter"/>
    <property type="match status" value="1"/>
</dbReference>
<feature type="transmembrane region" description="Helical" evidence="6">
    <location>
        <begin position="418"/>
        <end position="439"/>
    </location>
</feature>
<feature type="transmembrane region" description="Helical" evidence="6">
    <location>
        <begin position="328"/>
        <end position="348"/>
    </location>
</feature>
<evidence type="ECO:0000256" key="1">
    <source>
        <dbReference type="ARBA" id="ARBA00004141"/>
    </source>
</evidence>
<dbReference type="PANTHER" id="PTHR43791">
    <property type="entry name" value="PERMEASE-RELATED"/>
    <property type="match status" value="1"/>
</dbReference>
<feature type="transmembrane region" description="Helical" evidence="6">
    <location>
        <begin position="191"/>
        <end position="213"/>
    </location>
</feature>
<feature type="transmembrane region" description="Helical" evidence="6">
    <location>
        <begin position="296"/>
        <end position="316"/>
    </location>
</feature>
<feature type="transmembrane region" description="Helical" evidence="6">
    <location>
        <begin position="160"/>
        <end position="179"/>
    </location>
</feature>
<evidence type="ECO:0000256" key="4">
    <source>
        <dbReference type="ARBA" id="ARBA00022989"/>
    </source>
</evidence>
<dbReference type="EMBL" id="LN483144">
    <property type="protein sequence ID" value="CDZ96600.1"/>
    <property type="molecule type" value="Genomic_DNA"/>
</dbReference>
<protein>
    <submittedName>
        <fullName evidence="8">Mfs general substrate transporter</fullName>
    </submittedName>
</protein>
<dbReference type="PROSITE" id="PS50850">
    <property type="entry name" value="MFS"/>
    <property type="match status" value="1"/>
</dbReference>
<evidence type="ECO:0000256" key="3">
    <source>
        <dbReference type="ARBA" id="ARBA00022692"/>
    </source>
</evidence>
<dbReference type="GO" id="GO:0022857">
    <property type="term" value="F:transmembrane transporter activity"/>
    <property type="evidence" value="ECO:0007669"/>
    <property type="project" value="InterPro"/>
</dbReference>
<dbReference type="AlphaFoldDB" id="A0A0F7SEY9"/>
<proteinExistence type="predicted"/>
<feature type="domain" description="Major facilitator superfamily (MFS) profile" evidence="7">
    <location>
        <begin position="64"/>
        <end position="476"/>
    </location>
</feature>